<dbReference type="Proteomes" id="UP000007800">
    <property type="component" value="Unassembled WGS sequence"/>
</dbReference>
<dbReference type="GO" id="GO:0003723">
    <property type="term" value="F:RNA binding"/>
    <property type="evidence" value="ECO:0007669"/>
    <property type="project" value="UniProtKB-UniRule"/>
</dbReference>
<dbReference type="SUPFAM" id="SSF54928">
    <property type="entry name" value="RNA-binding domain, RBD"/>
    <property type="match status" value="1"/>
</dbReference>
<proteinExistence type="predicted"/>
<dbReference type="Pfam" id="PF00076">
    <property type="entry name" value="RRM_1"/>
    <property type="match status" value="1"/>
</dbReference>
<dbReference type="OrthoDB" id="5382468at2759"/>
<evidence type="ECO:0000313" key="4">
    <source>
        <dbReference type="Proteomes" id="UP000007800"/>
    </source>
</evidence>
<keyword evidence="1" id="KW-0694">RNA-binding</keyword>
<keyword evidence="4" id="KW-1185">Reference proteome</keyword>
<evidence type="ECO:0000313" key="3">
    <source>
        <dbReference type="EMBL" id="EEQ97275.1"/>
    </source>
</evidence>
<protein>
    <recommendedName>
        <fullName evidence="2">RRM domain-containing protein</fullName>
    </recommendedName>
</protein>
<dbReference type="SMART" id="SM00360">
    <property type="entry name" value="RRM"/>
    <property type="match status" value="1"/>
</dbReference>
<organism evidence="4">
    <name type="scientific">Perkinsus marinus (strain ATCC 50983 / TXsc)</name>
    <dbReference type="NCBI Taxonomy" id="423536"/>
    <lineage>
        <taxon>Eukaryota</taxon>
        <taxon>Sar</taxon>
        <taxon>Alveolata</taxon>
        <taxon>Perkinsozoa</taxon>
        <taxon>Perkinsea</taxon>
        <taxon>Perkinsida</taxon>
        <taxon>Perkinsidae</taxon>
        <taxon>Perkinsus</taxon>
    </lineage>
</organism>
<dbReference type="PROSITE" id="PS50102">
    <property type="entry name" value="RRM"/>
    <property type="match status" value="1"/>
</dbReference>
<dbReference type="InParanoid" id="C5M145"/>
<dbReference type="RefSeq" id="XP_002764558.1">
    <property type="nucleotide sequence ID" value="XM_002764512.1"/>
</dbReference>
<sequence length="136" mass="15150">MPSNSFEDSTSEFQHRAVQELTSQIVNYLDAAGTAVDGVNSHMINNNNADFAAPVAAPSYYCVLVYVDGMPFSYQLLEHDLRKVFGMYGRVEDVEICPEGESAVVRYLTWDDAAKAVKTLHNKVLNGVRGRLCVEW</sequence>
<dbReference type="EMBL" id="GG687290">
    <property type="protein sequence ID" value="EEQ97275.1"/>
    <property type="molecule type" value="Genomic_DNA"/>
</dbReference>
<feature type="domain" description="RRM" evidence="2">
    <location>
        <begin position="63"/>
        <end position="136"/>
    </location>
</feature>
<dbReference type="Gene3D" id="3.30.70.330">
    <property type="match status" value="1"/>
</dbReference>
<reference evidence="3 4" key="1">
    <citation type="submission" date="2008-07" db="EMBL/GenBank/DDBJ databases">
        <authorList>
            <person name="El-Sayed N."/>
            <person name="Caler E."/>
            <person name="Inman J."/>
            <person name="Amedeo P."/>
            <person name="Hass B."/>
            <person name="Wortman J."/>
        </authorList>
    </citation>
    <scope>NUCLEOTIDE SEQUENCE [LARGE SCALE GENOMIC DNA]</scope>
    <source>
        <strain evidence="4">ATCC 50983 / TXsc</strain>
    </source>
</reference>
<dbReference type="InterPro" id="IPR000504">
    <property type="entry name" value="RRM_dom"/>
</dbReference>
<dbReference type="InterPro" id="IPR035979">
    <property type="entry name" value="RBD_domain_sf"/>
</dbReference>
<accession>C5M145</accession>
<dbReference type="GeneID" id="9054423"/>
<gene>
    <name evidence="3" type="ORF">Pmar_PMAR024717</name>
</gene>
<name>C5M145_PERM5</name>
<evidence type="ECO:0000259" key="2">
    <source>
        <dbReference type="PROSITE" id="PS50102"/>
    </source>
</evidence>
<dbReference type="AlphaFoldDB" id="C5M145"/>
<dbReference type="InterPro" id="IPR012677">
    <property type="entry name" value="Nucleotide-bd_a/b_plait_sf"/>
</dbReference>
<dbReference type="CDD" id="cd00590">
    <property type="entry name" value="RRM_SF"/>
    <property type="match status" value="1"/>
</dbReference>
<evidence type="ECO:0000256" key="1">
    <source>
        <dbReference type="PROSITE-ProRule" id="PRU00176"/>
    </source>
</evidence>